<sequence length="229" mass="25723">MQKLRHFLCLCCACMGVQAALAADIVIDAGHGGRDPGTVRTYKGKLHLEKTFTLDMSKQLQREFKQKGYSVAMTRSVDKTVSLQERLNYARAHCKKLFVSVHVDSAPTPRAHGVNAFAAGKNHEMGKRSMHIARNVQSTFNPIRPVRKENFFVLKNANCPTLLVEMGYITNDRDLERLLNQKARGKMVSTLGQVLDKSIKQQEKKAKTKPATQTTKDKNSTKKSPLRQI</sequence>
<reference evidence="7 8" key="1">
    <citation type="submission" date="2017-09" db="EMBL/GenBank/DDBJ databases">
        <authorList>
            <person name="Ehlers B."/>
            <person name="Leendertz F.H."/>
        </authorList>
    </citation>
    <scope>NUCLEOTIDE SEQUENCE [LARGE SCALE GENOMIC DNA]</scope>
    <source>
        <strain evidence="7 8">DSM 16848</strain>
    </source>
</reference>
<protein>
    <recommendedName>
        <fullName evidence="2">N-acetylmuramoyl-L-alanine amidase</fullName>
        <ecNumber evidence="2">3.5.1.28</ecNumber>
    </recommendedName>
</protein>
<organism evidence="7 8">
    <name type="scientific">Alysiella filiformis DSM 16848</name>
    <dbReference type="NCBI Taxonomy" id="1120981"/>
    <lineage>
        <taxon>Bacteria</taxon>
        <taxon>Pseudomonadati</taxon>
        <taxon>Pseudomonadota</taxon>
        <taxon>Betaproteobacteria</taxon>
        <taxon>Neisseriales</taxon>
        <taxon>Neisseriaceae</taxon>
        <taxon>Alysiella</taxon>
    </lineage>
</organism>
<dbReference type="PANTHER" id="PTHR30404:SF0">
    <property type="entry name" value="N-ACETYLMURAMOYL-L-ALANINE AMIDASE AMIC"/>
    <property type="match status" value="1"/>
</dbReference>
<feature type="domain" description="MurNAc-LAA" evidence="6">
    <location>
        <begin position="84"/>
        <end position="195"/>
    </location>
</feature>
<dbReference type="Proteomes" id="UP000219669">
    <property type="component" value="Unassembled WGS sequence"/>
</dbReference>
<dbReference type="SMART" id="SM00646">
    <property type="entry name" value="Ami_3"/>
    <property type="match status" value="1"/>
</dbReference>
<dbReference type="Gene3D" id="3.40.630.40">
    <property type="entry name" value="Zn-dependent exopeptidases"/>
    <property type="match status" value="1"/>
</dbReference>
<feature type="signal peptide" evidence="5">
    <location>
        <begin position="1"/>
        <end position="22"/>
    </location>
</feature>
<evidence type="ECO:0000256" key="4">
    <source>
        <dbReference type="SAM" id="MobiDB-lite"/>
    </source>
</evidence>
<evidence type="ECO:0000313" key="7">
    <source>
        <dbReference type="EMBL" id="SOD70744.1"/>
    </source>
</evidence>
<name>A0A286EIZ5_9NEIS</name>
<keyword evidence="8" id="KW-1185">Reference proteome</keyword>
<dbReference type="InterPro" id="IPR050695">
    <property type="entry name" value="N-acetylmuramoyl_amidase_3"/>
</dbReference>
<keyword evidence="5" id="KW-0732">Signal</keyword>
<dbReference type="Pfam" id="PF01520">
    <property type="entry name" value="Amidase_3"/>
    <property type="match status" value="1"/>
</dbReference>
<dbReference type="GO" id="GO:0030288">
    <property type="term" value="C:outer membrane-bounded periplasmic space"/>
    <property type="evidence" value="ECO:0007669"/>
    <property type="project" value="TreeGrafter"/>
</dbReference>
<dbReference type="SUPFAM" id="SSF53187">
    <property type="entry name" value="Zn-dependent exopeptidases"/>
    <property type="match status" value="1"/>
</dbReference>
<dbReference type="GO" id="GO:0008745">
    <property type="term" value="F:N-acetylmuramoyl-L-alanine amidase activity"/>
    <property type="evidence" value="ECO:0007669"/>
    <property type="project" value="UniProtKB-EC"/>
</dbReference>
<evidence type="ECO:0000256" key="2">
    <source>
        <dbReference type="ARBA" id="ARBA00011901"/>
    </source>
</evidence>
<evidence type="ECO:0000256" key="5">
    <source>
        <dbReference type="SAM" id="SignalP"/>
    </source>
</evidence>
<dbReference type="RefSeq" id="WP_097115041.1">
    <property type="nucleotide sequence ID" value="NZ_CP083931.1"/>
</dbReference>
<feature type="region of interest" description="Disordered" evidence="4">
    <location>
        <begin position="196"/>
        <end position="229"/>
    </location>
</feature>
<dbReference type="EMBL" id="OCNF01000025">
    <property type="protein sequence ID" value="SOD70744.1"/>
    <property type="molecule type" value="Genomic_DNA"/>
</dbReference>
<gene>
    <name evidence="7" type="ORF">SAMN02746062_02089</name>
</gene>
<dbReference type="PANTHER" id="PTHR30404">
    <property type="entry name" value="N-ACETYLMURAMOYL-L-ALANINE AMIDASE"/>
    <property type="match status" value="1"/>
</dbReference>
<keyword evidence="3" id="KW-0378">Hydrolase</keyword>
<evidence type="ECO:0000256" key="3">
    <source>
        <dbReference type="ARBA" id="ARBA00022801"/>
    </source>
</evidence>
<dbReference type="InterPro" id="IPR002508">
    <property type="entry name" value="MurNAc-LAA_cat"/>
</dbReference>
<evidence type="ECO:0000256" key="1">
    <source>
        <dbReference type="ARBA" id="ARBA00001561"/>
    </source>
</evidence>
<proteinExistence type="predicted"/>
<dbReference type="GO" id="GO:0009253">
    <property type="term" value="P:peptidoglycan catabolic process"/>
    <property type="evidence" value="ECO:0007669"/>
    <property type="project" value="InterPro"/>
</dbReference>
<dbReference type="EC" id="3.5.1.28" evidence="2"/>
<dbReference type="CDD" id="cd02696">
    <property type="entry name" value="MurNAc-LAA"/>
    <property type="match status" value="1"/>
</dbReference>
<comment type="catalytic activity">
    <reaction evidence="1">
        <text>Hydrolyzes the link between N-acetylmuramoyl residues and L-amino acid residues in certain cell-wall glycopeptides.</text>
        <dbReference type="EC" id="3.5.1.28"/>
    </reaction>
</comment>
<evidence type="ECO:0000313" key="8">
    <source>
        <dbReference type="Proteomes" id="UP000219669"/>
    </source>
</evidence>
<accession>A0A286EIZ5</accession>
<feature type="chain" id="PRO_5012041193" description="N-acetylmuramoyl-L-alanine amidase" evidence="5">
    <location>
        <begin position="23"/>
        <end position="229"/>
    </location>
</feature>
<evidence type="ECO:0000259" key="6">
    <source>
        <dbReference type="SMART" id="SM00646"/>
    </source>
</evidence>
<dbReference type="OrthoDB" id="8611831at2"/>
<dbReference type="AlphaFoldDB" id="A0A286EIZ5"/>